<dbReference type="PANTHER" id="PTHR11728:SF1">
    <property type="entry name" value="GLYCEROL-3-PHOSPHATE DEHYDROGENASE [NAD(+)] 2, CHLOROPLASTIC"/>
    <property type="match status" value="1"/>
</dbReference>
<dbReference type="GO" id="GO:0046168">
    <property type="term" value="P:glycerol-3-phosphate catabolic process"/>
    <property type="evidence" value="ECO:0007669"/>
    <property type="project" value="InterPro"/>
</dbReference>
<dbReference type="InterPro" id="IPR036291">
    <property type="entry name" value="NAD(P)-bd_dom_sf"/>
</dbReference>
<dbReference type="GO" id="GO:0047952">
    <property type="term" value="F:glycerol-3-phosphate dehydrogenase [NAD(P)+] activity"/>
    <property type="evidence" value="ECO:0007669"/>
    <property type="project" value="UniProtKB-EC"/>
</dbReference>
<feature type="non-terminal residue" evidence="3">
    <location>
        <position position="115"/>
    </location>
</feature>
<keyword evidence="1" id="KW-1133">Transmembrane helix</keyword>
<dbReference type="InterPro" id="IPR011128">
    <property type="entry name" value="G3P_DH_NAD-dep_N"/>
</dbReference>
<keyword evidence="1" id="KW-0812">Transmembrane</keyword>
<accession>A0A3B0V8X5</accession>
<evidence type="ECO:0000313" key="3">
    <source>
        <dbReference type="EMBL" id="VAW28384.1"/>
    </source>
</evidence>
<dbReference type="PANTHER" id="PTHR11728">
    <property type="entry name" value="GLYCEROL-3-PHOSPHATE DEHYDROGENASE"/>
    <property type="match status" value="1"/>
</dbReference>
<dbReference type="GO" id="GO:0005829">
    <property type="term" value="C:cytosol"/>
    <property type="evidence" value="ECO:0007669"/>
    <property type="project" value="TreeGrafter"/>
</dbReference>
<dbReference type="EMBL" id="UOES01000394">
    <property type="protein sequence ID" value="VAW28384.1"/>
    <property type="molecule type" value="Genomic_DNA"/>
</dbReference>
<evidence type="ECO:0000259" key="2">
    <source>
        <dbReference type="Pfam" id="PF01210"/>
    </source>
</evidence>
<feature type="domain" description="Glycerol-3-phosphate dehydrogenase NAD-dependent N-terminal" evidence="2">
    <location>
        <begin position="6"/>
        <end position="106"/>
    </location>
</feature>
<name>A0A3B0V8X5_9ZZZZ</name>
<dbReference type="GO" id="GO:0046474">
    <property type="term" value="P:glycerophospholipid biosynthetic process"/>
    <property type="evidence" value="ECO:0007669"/>
    <property type="project" value="TreeGrafter"/>
</dbReference>
<feature type="transmembrane region" description="Helical" evidence="1">
    <location>
        <begin position="6"/>
        <end position="24"/>
    </location>
</feature>
<gene>
    <name evidence="3" type="ORF">MNBD_BACTEROID06-431</name>
</gene>
<evidence type="ECO:0000256" key="1">
    <source>
        <dbReference type="SAM" id="Phobius"/>
    </source>
</evidence>
<dbReference type="Gene3D" id="3.40.50.720">
    <property type="entry name" value="NAD(P)-binding Rossmann-like Domain"/>
    <property type="match status" value="1"/>
</dbReference>
<dbReference type="GO" id="GO:0051287">
    <property type="term" value="F:NAD binding"/>
    <property type="evidence" value="ECO:0007669"/>
    <property type="project" value="InterPro"/>
</dbReference>
<organism evidence="3">
    <name type="scientific">hydrothermal vent metagenome</name>
    <dbReference type="NCBI Taxonomy" id="652676"/>
    <lineage>
        <taxon>unclassified sequences</taxon>
        <taxon>metagenomes</taxon>
        <taxon>ecological metagenomes</taxon>
    </lineage>
</organism>
<dbReference type="EC" id="1.1.1.94" evidence="3"/>
<keyword evidence="1" id="KW-0472">Membrane</keyword>
<keyword evidence="3" id="KW-0560">Oxidoreductase</keyword>
<protein>
    <submittedName>
        <fullName evidence="3">Glycerol-3-phosphate dehydrogenase [NAD(P)+]</fullName>
        <ecNumber evidence="3">1.1.1.94</ecNumber>
    </submittedName>
</protein>
<sequence length="115" mass="12638">MSAKYVGVIGAGSFGTVVANLLAVNTKVKLYTRNADKLKDINTNRANIGYQLHDNIEACNSLEEITGECETLFPIIPSSGFRKMMKEFSPHLHPYHTMIHGTKGLDVTLPEGMTI</sequence>
<dbReference type="Pfam" id="PF01210">
    <property type="entry name" value="NAD_Gly3P_dh_N"/>
    <property type="match status" value="1"/>
</dbReference>
<dbReference type="AlphaFoldDB" id="A0A3B0V8X5"/>
<reference evidence="3" key="1">
    <citation type="submission" date="2018-06" db="EMBL/GenBank/DDBJ databases">
        <authorList>
            <person name="Zhirakovskaya E."/>
        </authorList>
    </citation>
    <scope>NUCLEOTIDE SEQUENCE</scope>
</reference>
<dbReference type="SUPFAM" id="SSF51735">
    <property type="entry name" value="NAD(P)-binding Rossmann-fold domains"/>
    <property type="match status" value="1"/>
</dbReference>
<proteinExistence type="predicted"/>